<dbReference type="EMBL" id="GL877406">
    <property type="protein sequence ID" value="ELA48196.1"/>
    <property type="molecule type" value="Genomic_DNA"/>
</dbReference>
<dbReference type="GeneID" id="19878127"/>
<evidence type="ECO:0000256" key="8">
    <source>
        <dbReference type="ARBA" id="ARBA00022840"/>
    </source>
</evidence>
<dbReference type="Gene3D" id="3.30.930.10">
    <property type="entry name" value="Bira Bifunctional Protein, Domain 2"/>
    <property type="match status" value="1"/>
</dbReference>
<keyword evidence="5 15" id="KW-0436">Ligase</keyword>
<evidence type="ECO:0000256" key="13">
    <source>
        <dbReference type="SAM" id="MobiDB-lite"/>
    </source>
</evidence>
<dbReference type="VEuPathDB" id="MicrosporidiaDB:VCUG_00237"/>
<dbReference type="PANTHER" id="PTHR11538">
    <property type="entry name" value="PHENYLALANYL-TRNA SYNTHETASE"/>
    <property type="match status" value="1"/>
</dbReference>
<dbReference type="STRING" id="948595.L2GWY9"/>
<dbReference type="OrthoDB" id="238316at2759"/>
<dbReference type="SUPFAM" id="SSF55681">
    <property type="entry name" value="Class II aaRS and biotin synthetases"/>
    <property type="match status" value="1"/>
</dbReference>
<dbReference type="AlphaFoldDB" id="L2GWY9"/>
<organism evidence="15 16">
    <name type="scientific">Vavraia culicis (isolate floridensis)</name>
    <name type="common">Microsporidian parasite</name>
    <dbReference type="NCBI Taxonomy" id="948595"/>
    <lineage>
        <taxon>Eukaryota</taxon>
        <taxon>Fungi</taxon>
        <taxon>Fungi incertae sedis</taxon>
        <taxon>Microsporidia</taxon>
        <taxon>Pleistophoridae</taxon>
        <taxon>Vavraia</taxon>
    </lineage>
</organism>
<keyword evidence="11" id="KW-0030">Aminoacyl-tRNA synthetase</keyword>
<dbReference type="GO" id="GO:0000049">
    <property type="term" value="F:tRNA binding"/>
    <property type="evidence" value="ECO:0007669"/>
    <property type="project" value="InterPro"/>
</dbReference>
<evidence type="ECO:0000256" key="9">
    <source>
        <dbReference type="ARBA" id="ARBA00022842"/>
    </source>
</evidence>
<comment type="subcellular location">
    <subcellularLocation>
        <location evidence="1">Cytoplasm</location>
    </subcellularLocation>
</comment>
<feature type="domain" description="Aminoacyl-transfer RNA synthetases class-II family profile" evidence="14">
    <location>
        <begin position="240"/>
        <end position="486"/>
    </location>
</feature>
<dbReference type="NCBIfam" id="NF003210">
    <property type="entry name" value="PRK04172.1"/>
    <property type="match status" value="1"/>
</dbReference>
<gene>
    <name evidence="15" type="ORF">VCUG_00237</name>
</gene>
<dbReference type="Pfam" id="PF01409">
    <property type="entry name" value="tRNA-synt_2d"/>
    <property type="match status" value="1"/>
</dbReference>
<keyword evidence="9" id="KW-0460">Magnesium</keyword>
<protein>
    <recommendedName>
        <fullName evidence="3">phenylalanine--tRNA ligase</fullName>
        <ecNumber evidence="3">6.1.1.20</ecNumber>
    </recommendedName>
    <alternativeName>
        <fullName evidence="12">Phenylalanyl-tRNA synthetase alpha subunit</fullName>
    </alternativeName>
</protein>
<evidence type="ECO:0000313" key="15">
    <source>
        <dbReference type="EMBL" id="ELA48196.1"/>
    </source>
</evidence>
<dbReference type="Proteomes" id="UP000011081">
    <property type="component" value="Unassembled WGS sequence"/>
</dbReference>
<keyword evidence="16" id="KW-1185">Reference proteome</keyword>
<comment type="similarity">
    <text evidence="2">Belongs to the class-II aminoacyl-tRNA synthetase family. Phe-tRNA synthetase alpha subunit type 2 subfamily.</text>
</comment>
<evidence type="ECO:0000313" key="16">
    <source>
        <dbReference type="Proteomes" id="UP000011081"/>
    </source>
</evidence>
<dbReference type="GO" id="GO:0005524">
    <property type="term" value="F:ATP binding"/>
    <property type="evidence" value="ECO:0007669"/>
    <property type="project" value="UniProtKB-KW"/>
</dbReference>
<dbReference type="GO" id="GO:0004826">
    <property type="term" value="F:phenylalanine-tRNA ligase activity"/>
    <property type="evidence" value="ECO:0007669"/>
    <property type="project" value="UniProtKB-EC"/>
</dbReference>
<evidence type="ECO:0000256" key="3">
    <source>
        <dbReference type="ARBA" id="ARBA00012814"/>
    </source>
</evidence>
<dbReference type="InterPro" id="IPR045864">
    <property type="entry name" value="aa-tRNA-synth_II/BPL/LPL"/>
</dbReference>
<dbReference type="OMA" id="YVEASFW"/>
<evidence type="ECO:0000256" key="1">
    <source>
        <dbReference type="ARBA" id="ARBA00004496"/>
    </source>
</evidence>
<accession>L2GWY9</accession>
<reference evidence="16" key="1">
    <citation type="submission" date="2011-03" db="EMBL/GenBank/DDBJ databases">
        <title>The genome sequence of Vavraia culicis strain floridensis.</title>
        <authorList>
            <consortium name="The Broad Institute Genome Sequencing Platform"/>
            <person name="Cuomo C."/>
            <person name="Becnel J."/>
            <person name="Sanscrainte N."/>
            <person name="Young S.K."/>
            <person name="Zeng Q."/>
            <person name="Gargeya S."/>
            <person name="Fitzgerald M."/>
            <person name="Haas B."/>
            <person name="Abouelleil A."/>
            <person name="Alvarado L."/>
            <person name="Arachchi H.M."/>
            <person name="Berlin A."/>
            <person name="Chapman S.B."/>
            <person name="Gearin G."/>
            <person name="Goldberg J."/>
            <person name="Griggs A."/>
            <person name="Gujja S."/>
            <person name="Hansen M."/>
            <person name="Heiman D."/>
            <person name="Howarth C."/>
            <person name="Larimer J."/>
            <person name="Lui A."/>
            <person name="MacDonald P.J.P."/>
            <person name="McCowen C."/>
            <person name="Montmayeur A."/>
            <person name="Murphy C."/>
            <person name="Neiman D."/>
            <person name="Pearson M."/>
            <person name="Priest M."/>
            <person name="Roberts A."/>
            <person name="Saif S."/>
            <person name="Shea T."/>
            <person name="Sisk P."/>
            <person name="Stolte C."/>
            <person name="Sykes S."/>
            <person name="Wortman J."/>
            <person name="Nusbaum C."/>
            <person name="Birren B."/>
        </authorList>
    </citation>
    <scope>NUCLEOTIDE SEQUENCE [LARGE SCALE GENOMIC DNA]</scope>
    <source>
        <strain evidence="16">floridensis</strain>
    </source>
</reference>
<evidence type="ECO:0000256" key="2">
    <source>
        <dbReference type="ARBA" id="ARBA00006703"/>
    </source>
</evidence>
<keyword evidence="7" id="KW-0547">Nucleotide-binding</keyword>
<keyword evidence="6" id="KW-0479">Metal-binding</keyword>
<keyword evidence="8" id="KW-0067">ATP-binding</keyword>
<dbReference type="NCBIfam" id="TIGR00468">
    <property type="entry name" value="pheS"/>
    <property type="match status" value="1"/>
</dbReference>
<keyword evidence="10" id="KW-0648">Protein biosynthesis</keyword>
<evidence type="ECO:0000256" key="10">
    <source>
        <dbReference type="ARBA" id="ARBA00022917"/>
    </source>
</evidence>
<dbReference type="InterPro" id="IPR006195">
    <property type="entry name" value="aa-tRNA-synth_II"/>
</dbReference>
<sequence length="501" mass="57820">MSQEGNEDLSQKILNDLQEREVLVLDDREGLHGIILKLESKNVIIHSLIEESVPVLSDEGYDVLLQGSPEFLYFKSLTDGQEAEKNIGLNYAMKNKWVKIQNKCVYKLVENVKDEMKEILKLVEDTANEIASDVRPAKESEDGHVGQPAEMGTPLSSKTGRKLTENEIDMLKKRKLIVMKKIKKYSVCKGPLYSTCIHDYATELTADMLLNDKYKGLEFKEYNFNTKIRCESGNLHPLMKVKAEVKKIFLELGFSEMPTSRYVESSFWNFDALFQPQNHPARDMHDTFFLANPEKTRLTPTSYSRRVKDVHEESYRCKWSLEESLKNVLRTHTTGCSARVLYEIGQNKENLHPIKLFSIDRVFRNESVDSTHLAEFHQIEGLMLGKNLSIGHLMGTLQAFYEKLNLKNIKFKPAFNPYTEPSMEIFAFHEQMNKWIEIGNSGMFRPEVLEPMGIKDDWRVIGWGLSLERPAMIKYSLSNIRDLLGPKVDLEFIKDSSMCYF</sequence>
<evidence type="ECO:0000256" key="12">
    <source>
        <dbReference type="ARBA" id="ARBA00030612"/>
    </source>
</evidence>
<name>L2GWY9_VAVCU</name>
<evidence type="ECO:0000259" key="14">
    <source>
        <dbReference type="PROSITE" id="PS50862"/>
    </source>
</evidence>
<dbReference type="GO" id="GO:0002161">
    <property type="term" value="F:aminoacyl-tRNA deacylase activity"/>
    <property type="evidence" value="ECO:0007669"/>
    <property type="project" value="EnsemblFungi"/>
</dbReference>
<evidence type="ECO:0000256" key="11">
    <source>
        <dbReference type="ARBA" id="ARBA00023146"/>
    </source>
</evidence>
<dbReference type="InParanoid" id="L2GWY9"/>
<dbReference type="InterPro" id="IPR004529">
    <property type="entry name" value="Phe-tRNA-synth_IIc_asu"/>
</dbReference>
<evidence type="ECO:0000256" key="7">
    <source>
        <dbReference type="ARBA" id="ARBA00022741"/>
    </source>
</evidence>
<dbReference type="GO" id="GO:0006432">
    <property type="term" value="P:phenylalanyl-tRNA aminoacylation"/>
    <property type="evidence" value="ECO:0007669"/>
    <property type="project" value="EnsemblFungi"/>
</dbReference>
<dbReference type="PANTHER" id="PTHR11538:SF40">
    <property type="entry name" value="PHENYLALANINE--TRNA LIGASE ALPHA SUBUNIT"/>
    <property type="match status" value="1"/>
</dbReference>
<evidence type="ECO:0000256" key="6">
    <source>
        <dbReference type="ARBA" id="ARBA00022723"/>
    </source>
</evidence>
<dbReference type="Gene3D" id="3.30.1370.240">
    <property type="match status" value="1"/>
</dbReference>
<evidence type="ECO:0000256" key="5">
    <source>
        <dbReference type="ARBA" id="ARBA00022598"/>
    </source>
</evidence>
<feature type="compositionally biased region" description="Basic and acidic residues" evidence="13">
    <location>
        <begin position="135"/>
        <end position="144"/>
    </location>
</feature>
<dbReference type="InterPro" id="IPR002319">
    <property type="entry name" value="Phenylalanyl-tRNA_Synthase"/>
</dbReference>
<dbReference type="EC" id="6.1.1.20" evidence="3"/>
<dbReference type="GO" id="GO:0046872">
    <property type="term" value="F:metal ion binding"/>
    <property type="evidence" value="ECO:0007669"/>
    <property type="project" value="UniProtKB-KW"/>
</dbReference>
<dbReference type="GO" id="GO:0009328">
    <property type="term" value="C:phenylalanine-tRNA ligase complex"/>
    <property type="evidence" value="ECO:0007669"/>
    <property type="project" value="EnsemblFungi"/>
</dbReference>
<dbReference type="GO" id="GO:0005829">
    <property type="term" value="C:cytosol"/>
    <property type="evidence" value="ECO:0007669"/>
    <property type="project" value="TreeGrafter"/>
</dbReference>
<dbReference type="CDD" id="cd00496">
    <property type="entry name" value="PheRS_alpha_core"/>
    <property type="match status" value="1"/>
</dbReference>
<feature type="region of interest" description="Disordered" evidence="13">
    <location>
        <begin position="134"/>
        <end position="159"/>
    </location>
</feature>
<dbReference type="HOGENOM" id="CLU_025086_2_2_1"/>
<proteinExistence type="inferred from homology"/>
<dbReference type="PROSITE" id="PS50862">
    <property type="entry name" value="AA_TRNA_LIGASE_II"/>
    <property type="match status" value="1"/>
</dbReference>
<keyword evidence="4" id="KW-0963">Cytoplasm</keyword>
<evidence type="ECO:0000256" key="4">
    <source>
        <dbReference type="ARBA" id="ARBA00022490"/>
    </source>
</evidence>
<dbReference type="FunCoup" id="L2GWY9">
    <property type="interactions" value="278"/>
</dbReference>
<dbReference type="RefSeq" id="XP_008073258.1">
    <property type="nucleotide sequence ID" value="XM_008075067.1"/>
</dbReference>